<reference evidence="2 3" key="1">
    <citation type="submission" date="2018-02" db="EMBL/GenBank/DDBJ databases">
        <title>8 Nocardia nova and 1 Nocardia cyriacigeorgica strain used for evolution to TMP-SMX.</title>
        <authorList>
            <person name="Mehta H."/>
            <person name="Weng J."/>
            <person name="Shamoo Y."/>
        </authorList>
    </citation>
    <scope>NUCLEOTIDE SEQUENCE [LARGE SCALE GENOMIC DNA]</scope>
    <source>
        <strain evidence="2 3">MDA3139</strain>
    </source>
</reference>
<feature type="domain" description="TPR repeat" evidence="1">
    <location>
        <begin position="203"/>
        <end position="240"/>
    </location>
</feature>
<dbReference type="EMBL" id="PSZC01000041">
    <property type="protein sequence ID" value="PPJ31501.1"/>
    <property type="molecule type" value="Genomic_DNA"/>
</dbReference>
<dbReference type="AlphaFoldDB" id="A0A2S6ACI5"/>
<evidence type="ECO:0000313" key="2">
    <source>
        <dbReference type="EMBL" id="PPJ31501.1"/>
    </source>
</evidence>
<evidence type="ECO:0000313" key="3">
    <source>
        <dbReference type="Proteomes" id="UP000239874"/>
    </source>
</evidence>
<accession>A0A2S6ACI5</accession>
<gene>
    <name evidence="2" type="ORF">C5E45_33365</name>
</gene>
<dbReference type="Proteomes" id="UP000239874">
    <property type="component" value="Unassembled WGS sequence"/>
</dbReference>
<protein>
    <recommendedName>
        <fullName evidence="1">TPR repeat domain-containing protein</fullName>
    </recommendedName>
</protein>
<name>A0A2S6ACI5_9NOCA</name>
<sequence>MPRPTKTQVLTWEQGMLAVVAEDAAKLRDAIDTQADTMNRTIHGLEWSGAAFQAAGDRADREKTQQRAVATAYDDLSTALHGAENEAGWLIVEIKRTVHNLPADWSVADDFNITYHKDADKNAVDSTYATLTSLADQLGQAMDKWAPKIAEAVNAISATAPVSAEKCVANPADQFTAQQAQEDIKAVRNGTADASTLARLKSATDLDAEQKDALANGRNANLPQFEYLQGMSQAMNGMSAEPRSTDRVCGFVCAPAACRQPFPGVG</sequence>
<comment type="caution">
    <text evidence="2">The sequence shown here is derived from an EMBL/GenBank/DDBJ whole genome shotgun (WGS) entry which is preliminary data.</text>
</comment>
<dbReference type="Pfam" id="PF23275">
    <property type="entry name" value="TPR_23"/>
    <property type="match status" value="1"/>
</dbReference>
<proteinExistence type="predicted"/>
<organism evidence="2 3">
    <name type="scientific">Nocardia nova</name>
    <dbReference type="NCBI Taxonomy" id="37330"/>
    <lineage>
        <taxon>Bacteria</taxon>
        <taxon>Bacillati</taxon>
        <taxon>Actinomycetota</taxon>
        <taxon>Actinomycetes</taxon>
        <taxon>Mycobacteriales</taxon>
        <taxon>Nocardiaceae</taxon>
        <taxon>Nocardia</taxon>
    </lineage>
</organism>
<dbReference type="InterPro" id="IPR057037">
    <property type="entry name" value="TPR_rep_actino"/>
</dbReference>
<evidence type="ECO:0000259" key="1">
    <source>
        <dbReference type="Pfam" id="PF23275"/>
    </source>
</evidence>